<reference evidence="2" key="1">
    <citation type="submission" date="2019-08" db="EMBL/GenBank/DDBJ databases">
        <authorList>
            <person name="Kucharzyk K."/>
            <person name="Murdoch R.W."/>
            <person name="Higgins S."/>
            <person name="Loffler F."/>
        </authorList>
    </citation>
    <scope>NUCLEOTIDE SEQUENCE</scope>
</reference>
<gene>
    <name evidence="2" type="ORF">SDC9_200780</name>
</gene>
<feature type="region of interest" description="Disordered" evidence="1">
    <location>
        <begin position="14"/>
        <end position="40"/>
    </location>
</feature>
<comment type="caution">
    <text evidence="2">The sequence shown here is derived from an EMBL/GenBank/DDBJ whole genome shotgun (WGS) entry which is preliminary data.</text>
</comment>
<name>A0A645IPW1_9ZZZZ</name>
<accession>A0A645IPW1</accession>
<organism evidence="2">
    <name type="scientific">bioreactor metagenome</name>
    <dbReference type="NCBI Taxonomy" id="1076179"/>
    <lineage>
        <taxon>unclassified sequences</taxon>
        <taxon>metagenomes</taxon>
        <taxon>ecological metagenomes</taxon>
    </lineage>
</organism>
<sequence length="40" mass="4467">MDLKGSQLLVQQLSVKRHRNRHTGTEISHRGINDGDIGKA</sequence>
<protein>
    <submittedName>
        <fullName evidence="2">Uncharacterized protein</fullName>
    </submittedName>
</protein>
<evidence type="ECO:0000256" key="1">
    <source>
        <dbReference type="SAM" id="MobiDB-lite"/>
    </source>
</evidence>
<evidence type="ECO:0000313" key="2">
    <source>
        <dbReference type="EMBL" id="MPN53116.1"/>
    </source>
</evidence>
<proteinExistence type="predicted"/>
<feature type="compositionally biased region" description="Basic and acidic residues" evidence="1">
    <location>
        <begin position="23"/>
        <end position="40"/>
    </location>
</feature>
<dbReference type="AlphaFoldDB" id="A0A645IPW1"/>
<dbReference type="EMBL" id="VSSQ01119918">
    <property type="protein sequence ID" value="MPN53116.1"/>
    <property type="molecule type" value="Genomic_DNA"/>
</dbReference>